<comment type="caution">
    <text evidence="2">The sequence shown here is derived from an EMBL/GenBank/DDBJ whole genome shotgun (WGS) entry which is preliminary data.</text>
</comment>
<dbReference type="SUPFAM" id="SSF50494">
    <property type="entry name" value="Trypsin-like serine proteases"/>
    <property type="match status" value="1"/>
</dbReference>
<dbReference type="InterPro" id="IPR043504">
    <property type="entry name" value="Peptidase_S1_PA_chymotrypsin"/>
</dbReference>
<gene>
    <name evidence="2" type="ORF">ACGFZB_34650</name>
</gene>
<dbReference type="Gene3D" id="2.40.10.10">
    <property type="entry name" value="Trypsin-like serine proteases"/>
    <property type="match status" value="1"/>
</dbReference>
<evidence type="ECO:0000313" key="2">
    <source>
        <dbReference type="EMBL" id="MFG3015493.1"/>
    </source>
</evidence>
<dbReference type="Proteomes" id="UP001604267">
    <property type="component" value="Unassembled WGS sequence"/>
</dbReference>
<dbReference type="InterPro" id="IPR009003">
    <property type="entry name" value="Peptidase_S1_PA"/>
</dbReference>
<evidence type="ECO:0000313" key="3">
    <source>
        <dbReference type="Proteomes" id="UP001604267"/>
    </source>
</evidence>
<dbReference type="EMBL" id="JBICYV010000020">
    <property type="protein sequence ID" value="MFG3015493.1"/>
    <property type="molecule type" value="Genomic_DNA"/>
</dbReference>
<dbReference type="Pfam" id="PF13365">
    <property type="entry name" value="Trypsin_2"/>
    <property type="match status" value="1"/>
</dbReference>
<evidence type="ECO:0000256" key="1">
    <source>
        <dbReference type="SAM" id="MobiDB-lite"/>
    </source>
</evidence>
<dbReference type="SUPFAM" id="SSF52540">
    <property type="entry name" value="P-loop containing nucleoside triphosphate hydrolases"/>
    <property type="match status" value="1"/>
</dbReference>
<organism evidence="2 3">
    <name type="scientific">Streptomyces cinerochromogenes</name>
    <dbReference type="NCBI Taxonomy" id="66422"/>
    <lineage>
        <taxon>Bacteria</taxon>
        <taxon>Bacillati</taxon>
        <taxon>Actinomycetota</taxon>
        <taxon>Actinomycetes</taxon>
        <taxon>Kitasatosporales</taxon>
        <taxon>Streptomycetaceae</taxon>
        <taxon>Streptomyces</taxon>
    </lineage>
</organism>
<sequence>MTGGSAGGAGLQKERVAQIIVEPPDGGPGDGERSRSSRGSGYLVAAAAVLTAAHVVRDVTRVRVWLPSDRPEGREFAANVRWRHDGIDVAVLTLVAPDRARLEVAPTPLGRVGEHDRPLPCSAVGYPLYKMRDDPAGRYRDAAHLHDATCAPLSNSRGGTLELNVPTPPAGPGSAQSPWEGMSGAAVFSGGRIVGVIGQHHAWEGPGRLDAGHVGRWAELLGRESGDGSGEEGGEALLRDLEALLRQSLRPADLPDVVPEAAGPRRLPRGVRPHAQVVARSAHGKKYLTDDQLPFVRPRDGRHPADPHQLWTRLSGGTPRAVRGVMLVGQAGTGKTRTCFEVAALADGEGWSVFHATVGAAVTAEDLVDVVRGAPGRKVLFVFDYLDTYAELNLTHLANDLEDLAEWEAPGTRVACVASVRPGARPAVERQNPGWHRVFDPPQEVCQDADHQRAVADRILDSVAGEAVDQYGKPDVAALCGRWRVPAVVLMRGQEIESAVREGATLQQLQNGAGRHEYAPLTVWTRQRTEEDLATLPGEAETTRLASAVAAAACPQDRRAVQDAVRYLLDHHDGPALATGAEGVIDGLLDRGWLVLADGESGEIDVMHDVVADDYLRQACFRDDWFRAETVKELLSAFLVSTRTLHLAAGHLRRWVTDLDEGRRAQVRTICDGWLDAHATTLGERLSAAAERVEAGATLLTLLTGPPWQSGAAAAWDRLVAPWLRAAEREAPHLVRNLFAAAIRNTADAVPEPLATAAVAWLRRNRDAPDARAVAESLVRANGLPDPGRTAAVAEAVEWLATHGVAPRHRPVFAALLDRDDLAPAVRGRVLDLGLTGIRRHLPVAATAHVLRTVLNLPDLGGDRLRRAIDLAHQWLAAHPEERMASYVLPSLLVRTEVDAARRTRAIERALTWLGARGTDPIASFVLRQVLDHADLSADDAARAADCALRWLRGNDTDPDASFVLGPLLALCGREQARRSGWSTAWTTGAVEHALVWLDRDDNGTSERAAYVVRPLLDQLSLPRETRGYVSEWGLAWLGVHGEREQARSVLPALLGLPSEEPHQHARLACAFALDWLEDHHTTREASYVLRPLLSHPVLRGERAEDAARYALDWLDRHATDDAAPEAVSFVLKSLLTKRDLPAEQTRKAVGIALDWLEPRHTEEVARFVLGAVLPRTGEDGGDRAATFALAWLAGEHGSAANAAHVLGPLLARKAPDPDPDPGRADRLVALAVRWLETHRDTWEAKLVVWPLLAQRGLDADQRRLAAEVALRRAAACPEELDQRRLVPLARLGPLPPEQGAAIADHVLDRLEDESAAQALLPYALWRRDIRRDQADRLVDRALELLAADPTLHRRRVLLRALLARPDLDTGRAAQAAVRARTWLAGRATSSQAGRVLQSLLARHDLNPADGHPGPTTATLTLDWLAAHATCYYAGDVLLTALTRPDLTPARTQAYAAHARTWLTTADPEDERVPRLRALLPPGG</sequence>
<feature type="compositionally biased region" description="Gly residues" evidence="1">
    <location>
        <begin position="1"/>
        <end position="10"/>
    </location>
</feature>
<reference evidence="2 3" key="1">
    <citation type="submission" date="2024-10" db="EMBL/GenBank/DDBJ databases">
        <title>The Natural Products Discovery Center: Release of the First 8490 Sequenced Strains for Exploring Actinobacteria Biosynthetic Diversity.</title>
        <authorList>
            <person name="Kalkreuter E."/>
            <person name="Kautsar S.A."/>
            <person name="Yang D."/>
            <person name="Bader C.D."/>
            <person name="Teijaro C.N."/>
            <person name="Fluegel L."/>
            <person name="Davis C.M."/>
            <person name="Simpson J.R."/>
            <person name="Lauterbach L."/>
            <person name="Steele A.D."/>
            <person name="Gui C."/>
            <person name="Meng S."/>
            <person name="Li G."/>
            <person name="Viehrig K."/>
            <person name="Ye F."/>
            <person name="Su P."/>
            <person name="Kiefer A.F."/>
            <person name="Nichols A."/>
            <person name="Cepeda A.J."/>
            <person name="Yan W."/>
            <person name="Fan B."/>
            <person name="Jiang Y."/>
            <person name="Adhikari A."/>
            <person name="Zheng C.-J."/>
            <person name="Schuster L."/>
            <person name="Cowan T.M."/>
            <person name="Smanski M.J."/>
            <person name="Chevrette M.G."/>
            <person name="De Carvalho L.P.S."/>
            <person name="Shen B."/>
        </authorList>
    </citation>
    <scope>NUCLEOTIDE SEQUENCE [LARGE SCALE GENOMIC DNA]</scope>
    <source>
        <strain evidence="2 3">NPDC048320</strain>
    </source>
</reference>
<protein>
    <submittedName>
        <fullName evidence="2">Trypsin-like peptidase domain-containing protein</fullName>
    </submittedName>
</protein>
<dbReference type="RefSeq" id="WP_392823200.1">
    <property type="nucleotide sequence ID" value="NZ_JBICYV010000020.1"/>
</dbReference>
<accession>A0ABW7BE66</accession>
<proteinExistence type="predicted"/>
<feature type="region of interest" description="Disordered" evidence="1">
    <location>
        <begin position="1"/>
        <end position="38"/>
    </location>
</feature>
<name>A0ABW7BE66_9ACTN</name>
<dbReference type="InterPro" id="IPR027417">
    <property type="entry name" value="P-loop_NTPase"/>
</dbReference>
<keyword evidence="3" id="KW-1185">Reference proteome</keyword>